<keyword evidence="3" id="KW-1185">Reference proteome</keyword>
<gene>
    <name evidence="2" type="ORF">PR048_015189</name>
</gene>
<protein>
    <submittedName>
        <fullName evidence="2">Uncharacterized protein</fullName>
    </submittedName>
</protein>
<dbReference type="Proteomes" id="UP001159363">
    <property type="component" value="Chromosome 4"/>
</dbReference>
<dbReference type="EMBL" id="JARBHB010000005">
    <property type="protein sequence ID" value="KAJ8883346.1"/>
    <property type="molecule type" value="Genomic_DNA"/>
</dbReference>
<accession>A0ABQ9HG92</accession>
<feature type="compositionally biased region" description="Basic and acidic residues" evidence="1">
    <location>
        <begin position="196"/>
        <end position="208"/>
    </location>
</feature>
<proteinExistence type="predicted"/>
<evidence type="ECO:0000313" key="2">
    <source>
        <dbReference type="EMBL" id="KAJ8883346.1"/>
    </source>
</evidence>
<sequence length="282" mass="30923">MGIGIGTCQGGGVDNAPRGKGRLMVVIPPPPFPQLPEPWGFCARQLSNPLDILDIRKWETYRTIPLVGGISPGSPVSSPLLSGGTPFSPHLIYRLRKRVVWRWVTYPSPAIVVMRCGAVVSHGNPGEGLGRRRGLVICGRGVAIHPSYLLALRGGGRCQRGDNDLVAAEVSRSGVPCDAALRLLVLVIEVSMEQRQNERAGETGDPRENPPTNGIVRHDSHLRKSGVTRLGIDKLFKLSQTMRLCSAVESACGDVQERQNKYWQGMWKKYPEENNVPWELPL</sequence>
<feature type="region of interest" description="Disordered" evidence="1">
    <location>
        <begin position="196"/>
        <end position="220"/>
    </location>
</feature>
<name>A0ABQ9HG92_9NEOP</name>
<evidence type="ECO:0000313" key="3">
    <source>
        <dbReference type="Proteomes" id="UP001159363"/>
    </source>
</evidence>
<comment type="caution">
    <text evidence="2">The sequence shown here is derived from an EMBL/GenBank/DDBJ whole genome shotgun (WGS) entry which is preliminary data.</text>
</comment>
<reference evidence="2 3" key="1">
    <citation type="submission" date="2023-02" db="EMBL/GenBank/DDBJ databases">
        <title>LHISI_Scaffold_Assembly.</title>
        <authorList>
            <person name="Stuart O.P."/>
            <person name="Cleave R."/>
            <person name="Magrath M.J.L."/>
            <person name="Mikheyev A.S."/>
        </authorList>
    </citation>
    <scope>NUCLEOTIDE SEQUENCE [LARGE SCALE GENOMIC DNA]</scope>
    <source>
        <strain evidence="2">Daus_M_001</strain>
        <tissue evidence="2">Leg muscle</tissue>
    </source>
</reference>
<evidence type="ECO:0000256" key="1">
    <source>
        <dbReference type="SAM" id="MobiDB-lite"/>
    </source>
</evidence>
<organism evidence="2 3">
    <name type="scientific">Dryococelus australis</name>
    <dbReference type="NCBI Taxonomy" id="614101"/>
    <lineage>
        <taxon>Eukaryota</taxon>
        <taxon>Metazoa</taxon>
        <taxon>Ecdysozoa</taxon>
        <taxon>Arthropoda</taxon>
        <taxon>Hexapoda</taxon>
        <taxon>Insecta</taxon>
        <taxon>Pterygota</taxon>
        <taxon>Neoptera</taxon>
        <taxon>Polyneoptera</taxon>
        <taxon>Phasmatodea</taxon>
        <taxon>Verophasmatodea</taxon>
        <taxon>Anareolatae</taxon>
        <taxon>Phasmatidae</taxon>
        <taxon>Eurycanthinae</taxon>
        <taxon>Dryococelus</taxon>
    </lineage>
</organism>